<dbReference type="EMBL" id="CAUYUJ010020193">
    <property type="protein sequence ID" value="CAK0896474.1"/>
    <property type="molecule type" value="Genomic_DNA"/>
</dbReference>
<evidence type="ECO:0000256" key="4">
    <source>
        <dbReference type="PROSITE-ProRule" id="PRU00322"/>
    </source>
</evidence>
<evidence type="ECO:0000256" key="2">
    <source>
        <dbReference type="ARBA" id="ARBA00022771"/>
    </source>
</evidence>
<feature type="compositionally biased region" description="Low complexity" evidence="5">
    <location>
        <begin position="182"/>
        <end position="196"/>
    </location>
</feature>
<evidence type="ECO:0000313" key="7">
    <source>
        <dbReference type="EMBL" id="CAK0896474.1"/>
    </source>
</evidence>
<feature type="region of interest" description="Disordered" evidence="5">
    <location>
        <begin position="169"/>
        <end position="268"/>
    </location>
</feature>
<dbReference type="InterPro" id="IPR036443">
    <property type="entry name" value="Znf_RanBP2_sf"/>
</dbReference>
<dbReference type="PROSITE" id="PS50199">
    <property type="entry name" value="ZF_RANBP2_2"/>
    <property type="match status" value="2"/>
</dbReference>
<keyword evidence="2 4" id="KW-0863">Zinc-finger</keyword>
<dbReference type="SMART" id="SM00547">
    <property type="entry name" value="ZnF_RBZ"/>
    <property type="match status" value="2"/>
</dbReference>
<dbReference type="PANTHER" id="PTHR23111">
    <property type="entry name" value="ZINC FINGER PROTEIN"/>
    <property type="match status" value="1"/>
</dbReference>
<gene>
    <name evidence="7" type="ORF">PCOR1329_LOCUS74932</name>
</gene>
<dbReference type="Gene3D" id="4.10.1060.10">
    <property type="entry name" value="Zinc finger, RanBP2-type"/>
    <property type="match status" value="2"/>
</dbReference>
<name>A0ABN9XEQ8_9DINO</name>
<keyword evidence="8" id="KW-1185">Reference proteome</keyword>
<dbReference type="Proteomes" id="UP001189429">
    <property type="component" value="Unassembled WGS sequence"/>
</dbReference>
<feature type="compositionally biased region" description="Basic and acidic residues" evidence="5">
    <location>
        <begin position="210"/>
        <end position="225"/>
    </location>
</feature>
<sequence>MAVDEEDWQCLICRDTQFARNEKCRKCGAAKPSNNASITALQNALLTSSRGGGGASSLALGNSSQPTNSDWCCPKCRDMNFGSRSSCRSCGTSRPVDPMQALHRAVNAQNTQNQAQLKGVGSGVPGMGHASGAVGFLPAGANPVSSWQTMWSGETPNGMLVGEQLPDWMKAKPDDSKDETSGSESDSSGSSSSTSSGSGGGSDVETDADQGSKAEGKEKRGEGGKDKKKKEPRTNAQKREDRKRKAEAERERRKLQAERRKKRVISLG</sequence>
<dbReference type="PANTHER" id="PTHR23111:SF40">
    <property type="entry name" value="RNA-BINDING PROTEIN INVOLVED IN HETEROCHROMATIN ASSEMBLY-RELATED"/>
    <property type="match status" value="1"/>
</dbReference>
<dbReference type="SUPFAM" id="SSF90209">
    <property type="entry name" value="Ran binding protein zinc finger-like"/>
    <property type="match status" value="2"/>
</dbReference>
<organism evidence="7 8">
    <name type="scientific">Prorocentrum cordatum</name>
    <dbReference type="NCBI Taxonomy" id="2364126"/>
    <lineage>
        <taxon>Eukaryota</taxon>
        <taxon>Sar</taxon>
        <taxon>Alveolata</taxon>
        <taxon>Dinophyceae</taxon>
        <taxon>Prorocentrales</taxon>
        <taxon>Prorocentraceae</taxon>
        <taxon>Prorocentrum</taxon>
    </lineage>
</organism>
<reference evidence="7" key="1">
    <citation type="submission" date="2023-10" db="EMBL/GenBank/DDBJ databases">
        <authorList>
            <person name="Chen Y."/>
            <person name="Shah S."/>
            <person name="Dougan E. K."/>
            <person name="Thang M."/>
            <person name="Chan C."/>
        </authorList>
    </citation>
    <scope>NUCLEOTIDE SEQUENCE [LARGE SCALE GENOMIC DNA]</scope>
</reference>
<protein>
    <recommendedName>
        <fullName evidence="6">RanBP2-type domain-containing protein</fullName>
    </recommendedName>
</protein>
<evidence type="ECO:0000256" key="5">
    <source>
        <dbReference type="SAM" id="MobiDB-lite"/>
    </source>
</evidence>
<feature type="domain" description="RanBP2-type" evidence="6">
    <location>
        <begin position="4"/>
        <end position="33"/>
    </location>
</feature>
<evidence type="ECO:0000259" key="6">
    <source>
        <dbReference type="PROSITE" id="PS50199"/>
    </source>
</evidence>
<feature type="compositionally biased region" description="Basic and acidic residues" evidence="5">
    <location>
        <begin position="237"/>
        <end position="258"/>
    </location>
</feature>
<evidence type="ECO:0000313" key="8">
    <source>
        <dbReference type="Proteomes" id="UP001189429"/>
    </source>
</evidence>
<proteinExistence type="predicted"/>
<evidence type="ECO:0000256" key="3">
    <source>
        <dbReference type="ARBA" id="ARBA00022833"/>
    </source>
</evidence>
<comment type="caution">
    <text evidence="7">The sequence shown here is derived from an EMBL/GenBank/DDBJ whole genome shotgun (WGS) entry which is preliminary data.</text>
</comment>
<evidence type="ECO:0000256" key="1">
    <source>
        <dbReference type="ARBA" id="ARBA00022723"/>
    </source>
</evidence>
<keyword evidence="1" id="KW-0479">Metal-binding</keyword>
<feature type="compositionally biased region" description="Basic residues" evidence="5">
    <location>
        <begin position="259"/>
        <end position="268"/>
    </location>
</feature>
<keyword evidence="3" id="KW-0862">Zinc</keyword>
<feature type="domain" description="RanBP2-type" evidence="6">
    <location>
        <begin position="67"/>
        <end position="96"/>
    </location>
</feature>
<dbReference type="InterPro" id="IPR001876">
    <property type="entry name" value="Znf_RanBP2"/>
</dbReference>
<accession>A0ABN9XEQ8</accession>
<dbReference type="PROSITE" id="PS01358">
    <property type="entry name" value="ZF_RANBP2_1"/>
    <property type="match status" value="1"/>
</dbReference>
<feature type="compositionally biased region" description="Basic and acidic residues" evidence="5">
    <location>
        <begin position="169"/>
        <end position="180"/>
    </location>
</feature>